<evidence type="ECO:0000313" key="3">
    <source>
        <dbReference type="EMBL" id="RPA84185.1"/>
    </source>
</evidence>
<dbReference type="GO" id="GO:0006506">
    <property type="term" value="P:GPI anchor biosynthetic process"/>
    <property type="evidence" value="ECO:0007669"/>
    <property type="project" value="TreeGrafter"/>
</dbReference>
<dbReference type="AlphaFoldDB" id="A0A3N4IDI3"/>
<protein>
    <submittedName>
        <fullName evidence="3">Uncharacterized protein</fullName>
    </submittedName>
</protein>
<evidence type="ECO:0000256" key="1">
    <source>
        <dbReference type="SAM" id="Phobius"/>
    </source>
</evidence>
<feature type="transmembrane region" description="Helical" evidence="1">
    <location>
        <begin position="175"/>
        <end position="197"/>
    </location>
</feature>
<feature type="signal peptide" evidence="2">
    <location>
        <begin position="1"/>
        <end position="18"/>
    </location>
</feature>
<keyword evidence="1" id="KW-0812">Transmembrane</keyword>
<dbReference type="GO" id="GO:0031501">
    <property type="term" value="C:mannosyltransferase complex"/>
    <property type="evidence" value="ECO:0007669"/>
    <property type="project" value="TreeGrafter"/>
</dbReference>
<keyword evidence="1" id="KW-0472">Membrane</keyword>
<evidence type="ECO:0000313" key="4">
    <source>
        <dbReference type="Proteomes" id="UP000275078"/>
    </source>
</evidence>
<dbReference type="EMBL" id="ML119660">
    <property type="protein sequence ID" value="RPA84185.1"/>
    <property type="molecule type" value="Genomic_DNA"/>
</dbReference>
<dbReference type="InterPro" id="IPR019433">
    <property type="entry name" value="GPI_ManTrfase_II_coact_Pga1"/>
</dbReference>
<organism evidence="3 4">
    <name type="scientific">Ascobolus immersus RN42</name>
    <dbReference type="NCBI Taxonomy" id="1160509"/>
    <lineage>
        <taxon>Eukaryota</taxon>
        <taxon>Fungi</taxon>
        <taxon>Dikarya</taxon>
        <taxon>Ascomycota</taxon>
        <taxon>Pezizomycotina</taxon>
        <taxon>Pezizomycetes</taxon>
        <taxon>Pezizales</taxon>
        <taxon>Ascobolaceae</taxon>
        <taxon>Ascobolus</taxon>
    </lineage>
</organism>
<feature type="chain" id="PRO_5018159123" evidence="2">
    <location>
        <begin position="19"/>
        <end position="220"/>
    </location>
</feature>
<dbReference type="PANTHER" id="PTHR28022:SF1">
    <property type="entry name" value="GPI MANNOSYLTRANSFERASE 2 SUBUNIT PGA1"/>
    <property type="match status" value="1"/>
</dbReference>
<reference evidence="3 4" key="1">
    <citation type="journal article" date="2018" name="Nat. Ecol. Evol.">
        <title>Pezizomycetes genomes reveal the molecular basis of ectomycorrhizal truffle lifestyle.</title>
        <authorList>
            <person name="Murat C."/>
            <person name="Payen T."/>
            <person name="Noel B."/>
            <person name="Kuo A."/>
            <person name="Morin E."/>
            <person name="Chen J."/>
            <person name="Kohler A."/>
            <person name="Krizsan K."/>
            <person name="Balestrini R."/>
            <person name="Da Silva C."/>
            <person name="Montanini B."/>
            <person name="Hainaut M."/>
            <person name="Levati E."/>
            <person name="Barry K.W."/>
            <person name="Belfiori B."/>
            <person name="Cichocki N."/>
            <person name="Clum A."/>
            <person name="Dockter R.B."/>
            <person name="Fauchery L."/>
            <person name="Guy J."/>
            <person name="Iotti M."/>
            <person name="Le Tacon F."/>
            <person name="Lindquist E.A."/>
            <person name="Lipzen A."/>
            <person name="Malagnac F."/>
            <person name="Mello A."/>
            <person name="Molinier V."/>
            <person name="Miyauchi S."/>
            <person name="Poulain J."/>
            <person name="Riccioni C."/>
            <person name="Rubini A."/>
            <person name="Sitrit Y."/>
            <person name="Splivallo R."/>
            <person name="Traeger S."/>
            <person name="Wang M."/>
            <person name="Zifcakova L."/>
            <person name="Wipf D."/>
            <person name="Zambonelli A."/>
            <person name="Paolocci F."/>
            <person name="Nowrousian M."/>
            <person name="Ottonello S."/>
            <person name="Baldrian P."/>
            <person name="Spatafora J.W."/>
            <person name="Henrissat B."/>
            <person name="Nagy L.G."/>
            <person name="Aury J.M."/>
            <person name="Wincker P."/>
            <person name="Grigoriev I.V."/>
            <person name="Bonfante P."/>
            <person name="Martin F.M."/>
        </authorList>
    </citation>
    <scope>NUCLEOTIDE SEQUENCE [LARGE SCALE GENOMIC DNA]</scope>
    <source>
        <strain evidence="3 4">RN42</strain>
    </source>
</reference>
<dbReference type="Proteomes" id="UP000275078">
    <property type="component" value="Unassembled WGS sequence"/>
</dbReference>
<accession>A0A3N4IDI3</accession>
<keyword evidence="1" id="KW-1133">Transmembrane helix</keyword>
<name>A0A3N4IDI3_ASCIM</name>
<keyword evidence="2" id="KW-0732">Signal</keyword>
<proteinExistence type="predicted"/>
<keyword evidence="4" id="KW-1185">Reference proteome</keyword>
<dbReference type="PANTHER" id="PTHR28022">
    <property type="entry name" value="GPI MANNOSYLTRANSFERASE 2 SUBUNIT PGA1"/>
    <property type="match status" value="1"/>
</dbReference>
<dbReference type="GO" id="GO:0005789">
    <property type="term" value="C:endoplasmic reticulum membrane"/>
    <property type="evidence" value="ECO:0007669"/>
    <property type="project" value="TreeGrafter"/>
</dbReference>
<dbReference type="OrthoDB" id="3360032at2759"/>
<evidence type="ECO:0000256" key="2">
    <source>
        <dbReference type="SAM" id="SignalP"/>
    </source>
</evidence>
<gene>
    <name evidence="3" type="ORF">BJ508DRAFT_42203</name>
</gene>
<sequence length="220" mass="24149">MIFSILLHFLILFSGLCCANVEKAIFMPEEASVINYNGEFSLSPEAPVVSISLDTAFITSEQPKGLTHWGVLKGLNVGQRYEIRVCWAATSPGDFYFNLYTPKQIVSVPNHPQQNLISETDHHSNVDPTTADLVLELSAVASYFSTNKTRMASADPVHVQLILDPFLFNILPQSLLPTVIYLVIVGLVAILLSGVIYNKLESIANGTETEAARKAAKKLQ</sequence>
<dbReference type="GO" id="GO:0000030">
    <property type="term" value="F:mannosyltransferase activity"/>
    <property type="evidence" value="ECO:0007669"/>
    <property type="project" value="TreeGrafter"/>
</dbReference>